<dbReference type="GO" id="GO:0045259">
    <property type="term" value="C:proton-transporting ATP synthase complex"/>
    <property type="evidence" value="ECO:0007669"/>
    <property type="project" value="UniProtKB-KW"/>
</dbReference>
<dbReference type="HAMAP" id="MF_01398">
    <property type="entry name" value="ATP_synth_b_bprime"/>
    <property type="match status" value="1"/>
</dbReference>
<evidence type="ECO:0000256" key="3">
    <source>
        <dbReference type="ARBA" id="ARBA00022547"/>
    </source>
</evidence>
<proteinExistence type="inferred from homology"/>
<evidence type="ECO:0000256" key="8">
    <source>
        <dbReference type="ARBA" id="ARBA00023136"/>
    </source>
</evidence>
<comment type="subunit">
    <text evidence="12">F-type ATPases have 2 components, F(1) - the catalytic core - and F(0) - the membrane proton channel. F(1) has five subunits: alpha(3), beta(3), gamma(1), delta(1), epsilon(1). F(0) has three main subunits: a(1), b(2) and c(10-14). The alpha and beta chains form an alternating ring which encloses part of the gamma chain. F(1) is attached to F(0) by a central stalk formed by the gamma and epsilon chains, while a peripheral stalk is formed by the delta and b chains.</text>
</comment>
<keyword evidence="6 12" id="KW-1133">Transmembrane helix</keyword>
<comment type="similarity">
    <text evidence="1 12 13">Belongs to the ATPase B chain family.</text>
</comment>
<dbReference type="Pfam" id="PF00430">
    <property type="entry name" value="ATP-synt_B"/>
    <property type="match status" value="1"/>
</dbReference>
<evidence type="ECO:0000256" key="5">
    <source>
        <dbReference type="ARBA" id="ARBA00022781"/>
    </source>
</evidence>
<protein>
    <recommendedName>
        <fullName evidence="12">ATP synthase subunit b</fullName>
    </recommendedName>
    <alternativeName>
        <fullName evidence="12">ATP synthase F(0) sector subunit b</fullName>
    </alternativeName>
    <alternativeName>
        <fullName evidence="12">ATPase subunit I</fullName>
    </alternativeName>
    <alternativeName>
        <fullName evidence="12">F-type ATPase subunit b</fullName>
        <shortName evidence="12">F-ATPase subunit b</shortName>
    </alternativeName>
</protein>
<keyword evidence="4 12" id="KW-0812">Transmembrane</keyword>
<dbReference type="GO" id="GO:0012505">
    <property type="term" value="C:endomembrane system"/>
    <property type="evidence" value="ECO:0007669"/>
    <property type="project" value="UniProtKB-SubCell"/>
</dbReference>
<dbReference type="GO" id="GO:0005886">
    <property type="term" value="C:plasma membrane"/>
    <property type="evidence" value="ECO:0007669"/>
    <property type="project" value="UniProtKB-SubCell"/>
</dbReference>
<dbReference type="EMBL" id="DXEM01000019">
    <property type="protein sequence ID" value="HIX67734.1"/>
    <property type="molecule type" value="Genomic_DNA"/>
</dbReference>
<dbReference type="PANTHER" id="PTHR33445">
    <property type="entry name" value="ATP SYNTHASE SUBUNIT B', CHLOROPLASTIC"/>
    <property type="match status" value="1"/>
</dbReference>
<dbReference type="NCBIfam" id="TIGR01144">
    <property type="entry name" value="ATP_synt_b"/>
    <property type="match status" value="1"/>
</dbReference>
<dbReference type="SUPFAM" id="SSF81573">
    <property type="entry name" value="F1F0 ATP synthase subunit B, membrane domain"/>
    <property type="match status" value="1"/>
</dbReference>
<keyword evidence="12" id="KW-1003">Cell membrane</keyword>
<evidence type="ECO:0000256" key="10">
    <source>
        <dbReference type="ARBA" id="ARBA00025198"/>
    </source>
</evidence>
<evidence type="ECO:0000256" key="1">
    <source>
        <dbReference type="ARBA" id="ARBA00005513"/>
    </source>
</evidence>
<feature type="transmembrane region" description="Helical" evidence="12">
    <location>
        <begin position="16"/>
        <end position="35"/>
    </location>
</feature>
<comment type="function">
    <text evidence="12">Component of the F(0) channel, it forms part of the peripheral stalk, linking F(1) to F(0).</text>
</comment>
<evidence type="ECO:0000313" key="16">
    <source>
        <dbReference type="Proteomes" id="UP000886721"/>
    </source>
</evidence>
<evidence type="ECO:0000313" key="15">
    <source>
        <dbReference type="EMBL" id="HIX67734.1"/>
    </source>
</evidence>
<dbReference type="GO" id="GO:0046961">
    <property type="term" value="F:proton-transporting ATPase activity, rotational mechanism"/>
    <property type="evidence" value="ECO:0007669"/>
    <property type="project" value="TreeGrafter"/>
</dbReference>
<gene>
    <name evidence="12 15" type="primary">atpF</name>
    <name evidence="15" type="ORF">H9735_06350</name>
</gene>
<reference evidence="15" key="2">
    <citation type="submission" date="2021-04" db="EMBL/GenBank/DDBJ databases">
        <authorList>
            <person name="Gilroy R."/>
        </authorList>
    </citation>
    <scope>NUCLEOTIDE SEQUENCE</scope>
    <source>
        <strain evidence="15">CHK191-13928</strain>
    </source>
</reference>
<evidence type="ECO:0000256" key="9">
    <source>
        <dbReference type="ARBA" id="ARBA00023310"/>
    </source>
</evidence>
<dbReference type="GO" id="GO:0046933">
    <property type="term" value="F:proton-transporting ATP synthase activity, rotational mechanism"/>
    <property type="evidence" value="ECO:0007669"/>
    <property type="project" value="UniProtKB-UniRule"/>
</dbReference>
<sequence length="173" mass="19491">MDGRIFGLDIQLGFDVIFQAIAVFIMFGLLSYLLFEPVRKLLENRKNKIAGELDQAAADQKAAAKLKAEYEEKLKNIEKEADAILAASRKKALKRQEEIVADAKEEAARILANADHEIELQKAKVKDQMKQEIIQTAVMMAGKIISDKITAQEQNTLVDETLQEMGDKTWLQE</sequence>
<comment type="function">
    <text evidence="10 12">F(1)F(0) ATP synthase produces ATP from ADP in the presence of a proton or sodium gradient. F-type ATPases consist of two structural domains, F(1) containing the extramembraneous catalytic core and F(0) containing the membrane proton channel, linked together by a central stalk and a peripheral stalk. During catalysis, ATP synthesis in the catalytic domain of F(1) is coupled via a rotary mechanism of the central stalk subunits to proton translocation.</text>
</comment>
<dbReference type="InterPro" id="IPR028987">
    <property type="entry name" value="ATP_synth_B-like_membr_sf"/>
</dbReference>
<evidence type="ECO:0000256" key="4">
    <source>
        <dbReference type="ARBA" id="ARBA00022692"/>
    </source>
</evidence>
<evidence type="ECO:0000256" key="6">
    <source>
        <dbReference type="ARBA" id="ARBA00022989"/>
    </source>
</evidence>
<name>A0A9D1WV17_9FIRM</name>
<dbReference type="CDD" id="cd06503">
    <property type="entry name" value="ATP-synt_Fo_b"/>
    <property type="match status" value="1"/>
</dbReference>
<dbReference type="Proteomes" id="UP000886721">
    <property type="component" value="Unassembled WGS sequence"/>
</dbReference>
<evidence type="ECO:0000256" key="13">
    <source>
        <dbReference type="RuleBase" id="RU003848"/>
    </source>
</evidence>
<comment type="subcellular location">
    <subcellularLocation>
        <location evidence="12">Cell membrane</location>
        <topology evidence="12">Single-pass membrane protein</topology>
    </subcellularLocation>
    <subcellularLocation>
        <location evidence="11">Endomembrane system</location>
        <topology evidence="11">Single-pass membrane protein</topology>
    </subcellularLocation>
</comment>
<evidence type="ECO:0000256" key="11">
    <source>
        <dbReference type="ARBA" id="ARBA00037847"/>
    </source>
</evidence>
<reference evidence="15" key="1">
    <citation type="journal article" date="2021" name="PeerJ">
        <title>Extensive microbial diversity within the chicken gut microbiome revealed by metagenomics and culture.</title>
        <authorList>
            <person name="Gilroy R."/>
            <person name="Ravi A."/>
            <person name="Getino M."/>
            <person name="Pursley I."/>
            <person name="Horton D.L."/>
            <person name="Alikhan N.F."/>
            <person name="Baker D."/>
            <person name="Gharbi K."/>
            <person name="Hall N."/>
            <person name="Watson M."/>
            <person name="Adriaenssens E.M."/>
            <person name="Foster-Nyarko E."/>
            <person name="Jarju S."/>
            <person name="Secka A."/>
            <person name="Antonio M."/>
            <person name="Oren A."/>
            <person name="Chaudhuri R.R."/>
            <person name="La Ragione R."/>
            <person name="Hildebrand F."/>
            <person name="Pallen M.J."/>
        </authorList>
    </citation>
    <scope>NUCLEOTIDE SEQUENCE</scope>
    <source>
        <strain evidence="15">CHK191-13928</strain>
    </source>
</reference>
<dbReference type="InterPro" id="IPR002146">
    <property type="entry name" value="ATP_synth_b/b'su_bac/chlpt"/>
</dbReference>
<dbReference type="InterPro" id="IPR050059">
    <property type="entry name" value="ATP_synthase_B_chain"/>
</dbReference>
<evidence type="ECO:0000256" key="12">
    <source>
        <dbReference type="HAMAP-Rule" id="MF_01398"/>
    </source>
</evidence>
<organism evidence="15 16">
    <name type="scientific">Candidatus Anaerostipes excrementavium</name>
    <dbReference type="NCBI Taxonomy" id="2838463"/>
    <lineage>
        <taxon>Bacteria</taxon>
        <taxon>Bacillati</taxon>
        <taxon>Bacillota</taxon>
        <taxon>Clostridia</taxon>
        <taxon>Lachnospirales</taxon>
        <taxon>Lachnospiraceae</taxon>
        <taxon>Anaerostipes</taxon>
    </lineage>
</organism>
<keyword evidence="14" id="KW-0175">Coiled coil</keyword>
<keyword evidence="9 12" id="KW-0066">ATP synthesis</keyword>
<evidence type="ECO:0000256" key="7">
    <source>
        <dbReference type="ARBA" id="ARBA00023065"/>
    </source>
</evidence>
<dbReference type="InterPro" id="IPR005864">
    <property type="entry name" value="ATP_synth_F0_bsu_bac"/>
</dbReference>
<accession>A0A9D1WV17</accession>
<dbReference type="AlphaFoldDB" id="A0A9D1WV17"/>
<feature type="coiled-coil region" evidence="14">
    <location>
        <begin position="39"/>
        <end position="131"/>
    </location>
</feature>
<keyword evidence="7 12" id="KW-0406">Ion transport</keyword>
<keyword evidence="3 12" id="KW-0138">CF(0)</keyword>
<dbReference type="PANTHER" id="PTHR33445:SF2">
    <property type="entry name" value="ATP SYNTHASE SUBUNIT B', CHLOROPLASTIC"/>
    <property type="match status" value="1"/>
</dbReference>
<evidence type="ECO:0000256" key="2">
    <source>
        <dbReference type="ARBA" id="ARBA00022448"/>
    </source>
</evidence>
<keyword evidence="5 12" id="KW-0375">Hydrogen ion transport</keyword>
<evidence type="ECO:0000256" key="14">
    <source>
        <dbReference type="SAM" id="Coils"/>
    </source>
</evidence>
<keyword evidence="8 12" id="KW-0472">Membrane</keyword>
<comment type="caution">
    <text evidence="15">The sequence shown here is derived from an EMBL/GenBank/DDBJ whole genome shotgun (WGS) entry which is preliminary data.</text>
</comment>
<keyword evidence="2 12" id="KW-0813">Transport</keyword>